<dbReference type="EMBL" id="JANPWB010000004">
    <property type="protein sequence ID" value="KAJ1192344.1"/>
    <property type="molecule type" value="Genomic_DNA"/>
</dbReference>
<organism evidence="1 2">
    <name type="scientific">Pleurodeles waltl</name>
    <name type="common">Iberian ribbed newt</name>
    <dbReference type="NCBI Taxonomy" id="8319"/>
    <lineage>
        <taxon>Eukaryota</taxon>
        <taxon>Metazoa</taxon>
        <taxon>Chordata</taxon>
        <taxon>Craniata</taxon>
        <taxon>Vertebrata</taxon>
        <taxon>Euteleostomi</taxon>
        <taxon>Amphibia</taxon>
        <taxon>Batrachia</taxon>
        <taxon>Caudata</taxon>
        <taxon>Salamandroidea</taxon>
        <taxon>Salamandridae</taxon>
        <taxon>Pleurodelinae</taxon>
        <taxon>Pleurodeles</taxon>
    </lineage>
</organism>
<sequence length="103" mass="11774">MNWSTTRTRSIEWEALKVVIRGKSLGKFYGIRKKLEQEFAQQEGVLSALQSRVASGDVSEAHCREAHKRIGATWNRLDSYVCRDFRQRLYCEGDARAHGSLAT</sequence>
<dbReference type="Proteomes" id="UP001066276">
    <property type="component" value="Chromosome 2_2"/>
</dbReference>
<evidence type="ECO:0000313" key="1">
    <source>
        <dbReference type="EMBL" id="KAJ1192344.1"/>
    </source>
</evidence>
<comment type="caution">
    <text evidence="1">The sequence shown here is derived from an EMBL/GenBank/DDBJ whole genome shotgun (WGS) entry which is preliminary data.</text>
</comment>
<proteinExistence type="predicted"/>
<reference evidence="1" key="1">
    <citation type="journal article" date="2022" name="bioRxiv">
        <title>Sequencing and chromosome-scale assembly of the giantPleurodeles waltlgenome.</title>
        <authorList>
            <person name="Brown T."/>
            <person name="Elewa A."/>
            <person name="Iarovenko S."/>
            <person name="Subramanian E."/>
            <person name="Araus A.J."/>
            <person name="Petzold A."/>
            <person name="Susuki M."/>
            <person name="Suzuki K.-i.T."/>
            <person name="Hayashi T."/>
            <person name="Toyoda A."/>
            <person name="Oliveira C."/>
            <person name="Osipova E."/>
            <person name="Leigh N.D."/>
            <person name="Simon A."/>
            <person name="Yun M.H."/>
        </authorList>
    </citation>
    <scope>NUCLEOTIDE SEQUENCE</scope>
    <source>
        <strain evidence="1">20211129_DDA</strain>
        <tissue evidence="1">Liver</tissue>
    </source>
</reference>
<accession>A0AAV7UVB3</accession>
<protein>
    <submittedName>
        <fullName evidence="1">Uncharacterized protein</fullName>
    </submittedName>
</protein>
<keyword evidence="2" id="KW-1185">Reference proteome</keyword>
<evidence type="ECO:0000313" key="2">
    <source>
        <dbReference type="Proteomes" id="UP001066276"/>
    </source>
</evidence>
<gene>
    <name evidence="1" type="ORF">NDU88_001655</name>
</gene>
<dbReference type="AlphaFoldDB" id="A0AAV7UVB3"/>
<name>A0AAV7UVB3_PLEWA</name>